<evidence type="ECO:0000256" key="6">
    <source>
        <dbReference type="ARBA" id="ARBA00022490"/>
    </source>
</evidence>
<evidence type="ECO:0000256" key="13">
    <source>
        <dbReference type="ARBA" id="ARBA00023306"/>
    </source>
</evidence>
<evidence type="ECO:0000256" key="3">
    <source>
        <dbReference type="ARBA" id="ARBA00004544"/>
    </source>
</evidence>
<keyword evidence="13" id="KW-0131">Cell cycle</keyword>
<dbReference type="Pfam" id="PF12455">
    <property type="entry name" value="Dynactin"/>
    <property type="match status" value="1"/>
</dbReference>
<keyword evidence="6" id="KW-0963">Cytoplasm</keyword>
<keyword evidence="18" id="KW-1185">Reference proteome</keyword>
<dbReference type="FunCoup" id="A7RGS4">
    <property type="interactions" value="732"/>
</dbReference>
<dbReference type="PROSITE" id="PS00845">
    <property type="entry name" value="CAP_GLY_1"/>
    <property type="match status" value="1"/>
</dbReference>
<evidence type="ECO:0000256" key="5">
    <source>
        <dbReference type="ARBA" id="ARBA00016574"/>
    </source>
</evidence>
<proteinExistence type="inferred from homology"/>
<dbReference type="InterPro" id="IPR036859">
    <property type="entry name" value="CAP-Gly_dom_sf"/>
</dbReference>
<evidence type="ECO:0000256" key="14">
    <source>
        <dbReference type="SAM" id="Coils"/>
    </source>
</evidence>
<keyword evidence="12" id="KW-0206">Cytoskeleton</keyword>
<dbReference type="InterPro" id="IPR022157">
    <property type="entry name" value="Dynactin"/>
</dbReference>
<evidence type="ECO:0000313" key="18">
    <source>
        <dbReference type="Proteomes" id="UP000001593"/>
    </source>
</evidence>
<evidence type="ECO:0000256" key="7">
    <source>
        <dbReference type="ARBA" id="ARBA00022618"/>
    </source>
</evidence>
<dbReference type="PROSITE" id="PS50245">
    <property type="entry name" value="CAP_GLY_2"/>
    <property type="match status" value="1"/>
</dbReference>
<dbReference type="GO" id="GO:0005874">
    <property type="term" value="C:microtubule"/>
    <property type="evidence" value="ECO:0007669"/>
    <property type="project" value="UniProtKB-KW"/>
</dbReference>
<evidence type="ECO:0000259" key="16">
    <source>
        <dbReference type="PROSITE" id="PS50245"/>
    </source>
</evidence>
<dbReference type="Pfam" id="PF01302">
    <property type="entry name" value="CAP_GLY"/>
    <property type="match status" value="1"/>
</dbReference>
<reference evidence="17 18" key="1">
    <citation type="journal article" date="2007" name="Science">
        <title>Sea anemone genome reveals ancestral eumetazoan gene repertoire and genomic organization.</title>
        <authorList>
            <person name="Putnam N.H."/>
            <person name="Srivastava M."/>
            <person name="Hellsten U."/>
            <person name="Dirks B."/>
            <person name="Chapman J."/>
            <person name="Salamov A."/>
            <person name="Terry A."/>
            <person name="Shapiro H."/>
            <person name="Lindquist E."/>
            <person name="Kapitonov V.V."/>
            <person name="Jurka J."/>
            <person name="Genikhovich G."/>
            <person name="Grigoriev I.V."/>
            <person name="Lucas S.M."/>
            <person name="Steele R.E."/>
            <person name="Finnerty J.R."/>
            <person name="Technau U."/>
            <person name="Martindale M.Q."/>
            <person name="Rokhsar D.S."/>
        </authorList>
    </citation>
    <scope>NUCLEOTIDE SEQUENCE [LARGE SCALE GENOMIC DNA]</scope>
    <source>
        <strain evidence="18">CH2 X CH6</strain>
    </source>
</reference>
<feature type="region of interest" description="Disordered" evidence="15">
    <location>
        <begin position="63"/>
        <end position="142"/>
    </location>
</feature>
<keyword evidence="7" id="KW-0132">Cell division</keyword>
<dbReference type="GO" id="GO:0005819">
    <property type="term" value="C:spindle"/>
    <property type="evidence" value="ECO:0007669"/>
    <property type="project" value="UniProtKB-SubCell"/>
</dbReference>
<comment type="similarity">
    <text evidence="4">Belongs to the dynactin 150 kDa subunit family.</text>
</comment>
<keyword evidence="10" id="KW-0243">Dynein</keyword>
<feature type="coiled-coil region" evidence="14">
    <location>
        <begin position="889"/>
        <end position="966"/>
    </location>
</feature>
<organism evidence="17 18">
    <name type="scientific">Nematostella vectensis</name>
    <name type="common">Starlet sea anemone</name>
    <dbReference type="NCBI Taxonomy" id="45351"/>
    <lineage>
        <taxon>Eukaryota</taxon>
        <taxon>Metazoa</taxon>
        <taxon>Cnidaria</taxon>
        <taxon>Anthozoa</taxon>
        <taxon>Hexacorallia</taxon>
        <taxon>Actiniaria</taxon>
        <taxon>Edwardsiidae</taxon>
        <taxon>Nematostella</taxon>
    </lineage>
</organism>
<dbReference type="InParanoid" id="A7RGS4"/>
<feature type="domain" description="CAP-Gly" evidence="16">
    <location>
        <begin position="12"/>
        <end position="54"/>
    </location>
</feature>
<evidence type="ECO:0000256" key="10">
    <source>
        <dbReference type="ARBA" id="ARBA00023017"/>
    </source>
</evidence>
<comment type="subcellular location">
    <subcellularLocation>
        <location evidence="3">Cytoplasm</location>
        <location evidence="3">Cell cortex</location>
    </subcellularLocation>
    <subcellularLocation>
        <location evidence="1">Cytoplasm</location>
        <location evidence="1">Cytoskeleton</location>
        <location evidence="1">Microtubule organizing center</location>
        <location evidence="1">Centrosome</location>
        <location evidence="1">Centriole</location>
    </subcellularLocation>
    <subcellularLocation>
        <location evidence="2">Cytoplasm</location>
        <location evidence="2">Cytoskeleton</location>
        <location evidence="2">Spindle</location>
    </subcellularLocation>
</comment>
<protein>
    <recommendedName>
        <fullName evidence="5">Dynactin subunit 1</fullName>
    </recommendedName>
</protein>
<evidence type="ECO:0000256" key="15">
    <source>
        <dbReference type="SAM" id="MobiDB-lite"/>
    </source>
</evidence>
<evidence type="ECO:0000256" key="9">
    <source>
        <dbReference type="ARBA" id="ARBA00022776"/>
    </source>
</evidence>
<dbReference type="AlphaFoldDB" id="A7RGS4"/>
<gene>
    <name evidence="17" type="ORF">NEMVEDRAFT_v1g81224</name>
</gene>
<evidence type="ECO:0000256" key="4">
    <source>
        <dbReference type="ARBA" id="ARBA00011010"/>
    </source>
</evidence>
<evidence type="ECO:0000256" key="2">
    <source>
        <dbReference type="ARBA" id="ARBA00004186"/>
    </source>
</evidence>
<sequence>GKGLIGTVAYVGATQFATGKWIGVVLDEKKGKNDGTVQGKEYFSCEDGYGIFVRQSQIIVLDSNTSTPQQPGNTGIPKPGIPTLRKEKVSSPPTSRIQSPKTSTVSQPTPRGTSLPEPKVTGRTSLPTASTPPIETKPAVHAERKPSVIVDLEGKLETLKAKRLEDKHKMKDLEKARMQLEQMIEYKSKWQEAQRDLQNQLTAAKKELKEVLQSKDSEDLTELQEAVEMATLDKEMAEERLEGMMQENEQLKERVEELTLDLEILRSEISEGGVEGAAANAQVKQLEQQNTRLKEAIVRFKEIQMSDKQQLQSLQKQVKDLHSANTSLQADKDQLMEEAEQLESTLAELKEQVDTALGAEEMVETLTDKNLELEEEVQTLRDTVSDLEALRDLNEELEETHLQTEQDLREELDMTSNKVREAERKYEQAQDSIGDLQQTIEKFRDLVAKLQESNREIQEKQEDSEKRLIDLPPTPDIMDFKVKSAEIKSLAKSVDNEMRKFQVQQANEHIKMLNSFLPDAFLRRGGDNDSILLLLLIPRLDFKTELLIDQLRQKYELADCLDDVRLITGHKAEGLSFSSMVMYNLATLQAVVRHFRRAVSKCDPALFNKLVGIYPELAAHEKAVDKLIDLLKADQLDDTVGMEPLEKAIHYYSTMARFHLGNDPISCTEFLNDQLNVLNVAADGMTVEVERLKGYASGNCDNGSTFMQLVSDMELRNVEVRQLCKKIKRRMPQDDKSILSFAEKVQVSLVECVQQQGLLLKFCQDLVSVAAQKAATLPDNEHLLSGQLEEMAMDVAVLVYEKEDVSAYKACSETFHEVMSFLAGFAIKMQEGEYDAQPPEQDTKPPYLERSKAFKSELFDTAGVEEKLLQKESNVREIKKTLKLKSEEVSQANIRIGLLEKRLENASKEADARVEAANKKMEQAMEELQKKKKEYEDTMDELQADIDTLEKEKEDMKKRLDAYSKRTLLADLARHTSASSGIAAVVAGNPLKGGSPLRAAGAGQQPVQVVIKDSPIILAQVESLKIALRHLKNENIRLKSHRLKSKLSELPEIFVPPTIGPRHEALEQQNDSPDTKETLTLATKLQRMSVTQKVVDISGRKPGKIIF</sequence>
<dbReference type="GO" id="GO:0051301">
    <property type="term" value="P:cell division"/>
    <property type="evidence" value="ECO:0007669"/>
    <property type="project" value="UniProtKB-KW"/>
</dbReference>
<dbReference type="HOGENOM" id="CLU_002523_0_0_1"/>
<dbReference type="InterPro" id="IPR000938">
    <property type="entry name" value="CAP-Gly_domain"/>
</dbReference>
<dbReference type="GO" id="GO:0030286">
    <property type="term" value="C:dynein complex"/>
    <property type="evidence" value="ECO:0007669"/>
    <property type="project" value="UniProtKB-KW"/>
</dbReference>
<dbReference type="SMART" id="SM01052">
    <property type="entry name" value="CAP_GLY"/>
    <property type="match status" value="1"/>
</dbReference>
<feature type="compositionally biased region" description="Polar residues" evidence="15">
    <location>
        <begin position="63"/>
        <end position="73"/>
    </location>
</feature>
<dbReference type="PANTHER" id="PTHR18916:SF6">
    <property type="entry name" value="DYNACTIN SUBUNIT 1"/>
    <property type="match status" value="1"/>
</dbReference>
<dbReference type="EMBL" id="DS469510">
    <property type="protein sequence ID" value="EDO49101.1"/>
    <property type="molecule type" value="Genomic_DNA"/>
</dbReference>
<evidence type="ECO:0000256" key="11">
    <source>
        <dbReference type="ARBA" id="ARBA00023054"/>
    </source>
</evidence>
<keyword evidence="11 14" id="KW-0175">Coiled coil</keyword>
<feature type="compositionally biased region" description="Polar residues" evidence="15">
    <location>
        <begin position="91"/>
        <end position="112"/>
    </location>
</feature>
<dbReference type="SUPFAM" id="SSF74924">
    <property type="entry name" value="Cap-Gly domain"/>
    <property type="match status" value="1"/>
</dbReference>
<evidence type="ECO:0000256" key="12">
    <source>
        <dbReference type="ARBA" id="ARBA00023212"/>
    </source>
</evidence>
<evidence type="ECO:0000313" key="17">
    <source>
        <dbReference type="EMBL" id="EDO49101.1"/>
    </source>
</evidence>
<keyword evidence="9" id="KW-0498">Mitosis</keyword>
<feature type="coiled-coil region" evidence="14">
    <location>
        <begin position="156"/>
        <end position="467"/>
    </location>
</feature>
<feature type="non-terminal residue" evidence="17">
    <location>
        <position position="1"/>
    </location>
</feature>
<evidence type="ECO:0000256" key="1">
    <source>
        <dbReference type="ARBA" id="ARBA00004114"/>
    </source>
</evidence>
<name>A7RGS4_NEMVE</name>
<dbReference type="Proteomes" id="UP000001593">
    <property type="component" value="Unassembled WGS sequence"/>
</dbReference>
<evidence type="ECO:0000256" key="8">
    <source>
        <dbReference type="ARBA" id="ARBA00022701"/>
    </source>
</evidence>
<dbReference type="Gene3D" id="2.30.30.190">
    <property type="entry name" value="CAP Gly-rich-like domain"/>
    <property type="match status" value="1"/>
</dbReference>
<dbReference type="OMA" id="LFEMEPV"/>
<dbReference type="STRING" id="45351.A7RGS4"/>
<dbReference type="PhylomeDB" id="A7RGS4"/>
<dbReference type="eggNOG" id="KOG0971">
    <property type="taxonomic scope" value="Eukaryota"/>
</dbReference>
<feature type="compositionally biased region" description="Polar residues" evidence="15">
    <location>
        <begin position="122"/>
        <end position="133"/>
    </location>
</feature>
<dbReference type="GO" id="GO:0005814">
    <property type="term" value="C:centriole"/>
    <property type="evidence" value="ECO:0007669"/>
    <property type="project" value="UniProtKB-SubCell"/>
</dbReference>
<keyword evidence="8" id="KW-0493">Microtubule</keyword>
<dbReference type="PANTHER" id="PTHR18916">
    <property type="entry name" value="DYNACTIN 1-RELATED MICROTUBULE-BINDING"/>
    <property type="match status" value="1"/>
</dbReference>
<accession>A7RGS4</accession>